<evidence type="ECO:0000256" key="1">
    <source>
        <dbReference type="ARBA" id="ARBA00022574"/>
    </source>
</evidence>
<dbReference type="InterPro" id="IPR015943">
    <property type="entry name" value="WD40/YVTN_repeat-like_dom_sf"/>
</dbReference>
<feature type="region of interest" description="Disordered" evidence="4">
    <location>
        <begin position="970"/>
        <end position="991"/>
    </location>
</feature>
<dbReference type="PROSITE" id="PS50294">
    <property type="entry name" value="WD_REPEATS_REGION"/>
    <property type="match status" value="10"/>
</dbReference>
<accession>A0A5M3MB53</accession>
<dbReference type="SUPFAM" id="SSF50998">
    <property type="entry name" value="Quinoprotein alcohol dehydrogenase-like"/>
    <property type="match status" value="1"/>
</dbReference>
<feature type="repeat" description="WD" evidence="3">
    <location>
        <begin position="909"/>
        <end position="950"/>
    </location>
</feature>
<dbReference type="Proteomes" id="UP000053558">
    <property type="component" value="Unassembled WGS sequence"/>
</dbReference>
<evidence type="ECO:0000256" key="3">
    <source>
        <dbReference type="PROSITE-ProRule" id="PRU00221"/>
    </source>
</evidence>
<dbReference type="Gene3D" id="2.130.10.10">
    <property type="entry name" value="YVTN repeat-like/Quinoprotein amine dehydrogenase"/>
    <property type="match status" value="5"/>
</dbReference>
<feature type="region of interest" description="Disordered" evidence="4">
    <location>
        <begin position="1083"/>
        <end position="1130"/>
    </location>
</feature>
<feature type="region of interest" description="Disordered" evidence="4">
    <location>
        <begin position="1016"/>
        <end position="1065"/>
    </location>
</feature>
<gene>
    <name evidence="6" type="ORF">CONPUDRAFT_169097</name>
</gene>
<feature type="repeat" description="WD" evidence="3">
    <location>
        <begin position="143"/>
        <end position="184"/>
    </location>
</feature>
<comment type="caution">
    <text evidence="6">The sequence shown here is derived from an EMBL/GenBank/DDBJ whole genome shotgun (WGS) entry which is preliminary data.</text>
</comment>
<evidence type="ECO:0000256" key="4">
    <source>
        <dbReference type="SAM" id="MobiDB-lite"/>
    </source>
</evidence>
<evidence type="ECO:0000259" key="5">
    <source>
        <dbReference type="Pfam" id="PF22562"/>
    </source>
</evidence>
<dbReference type="SUPFAM" id="SSF50978">
    <property type="entry name" value="WD40 repeat-like"/>
    <property type="match status" value="2"/>
</dbReference>
<feature type="repeat" description="WD" evidence="3">
    <location>
        <begin position="227"/>
        <end position="268"/>
    </location>
</feature>
<proteinExistence type="predicted"/>
<feature type="repeat" description="WD" evidence="3">
    <location>
        <begin position="625"/>
        <end position="666"/>
    </location>
</feature>
<dbReference type="InterPro" id="IPR001680">
    <property type="entry name" value="WD40_rpt"/>
</dbReference>
<dbReference type="InterPro" id="IPR020472">
    <property type="entry name" value="WD40_PAC1"/>
</dbReference>
<dbReference type="EMBL" id="JH711587">
    <property type="protein sequence ID" value="EIW75845.1"/>
    <property type="molecule type" value="Genomic_DNA"/>
</dbReference>
<organism evidence="6 7">
    <name type="scientific">Coniophora puteana (strain RWD-64-598)</name>
    <name type="common">Brown rot fungus</name>
    <dbReference type="NCBI Taxonomy" id="741705"/>
    <lineage>
        <taxon>Eukaryota</taxon>
        <taxon>Fungi</taxon>
        <taxon>Dikarya</taxon>
        <taxon>Basidiomycota</taxon>
        <taxon>Agaricomycotina</taxon>
        <taxon>Agaricomycetes</taxon>
        <taxon>Agaricomycetidae</taxon>
        <taxon>Boletales</taxon>
        <taxon>Coniophorineae</taxon>
        <taxon>Coniophoraceae</taxon>
        <taxon>Coniophora</taxon>
    </lineage>
</organism>
<feature type="compositionally biased region" description="Basic residues" evidence="4">
    <location>
        <begin position="1024"/>
        <end position="1041"/>
    </location>
</feature>
<dbReference type="PROSITE" id="PS50082">
    <property type="entry name" value="WD_REPEATS_2"/>
    <property type="match status" value="10"/>
</dbReference>
<reference evidence="7" key="1">
    <citation type="journal article" date="2012" name="Science">
        <title>The Paleozoic origin of enzymatic lignin decomposition reconstructed from 31 fungal genomes.</title>
        <authorList>
            <person name="Floudas D."/>
            <person name="Binder M."/>
            <person name="Riley R."/>
            <person name="Barry K."/>
            <person name="Blanchette R.A."/>
            <person name="Henrissat B."/>
            <person name="Martinez A.T."/>
            <person name="Otillar R."/>
            <person name="Spatafora J.W."/>
            <person name="Yadav J.S."/>
            <person name="Aerts A."/>
            <person name="Benoit I."/>
            <person name="Boyd A."/>
            <person name="Carlson A."/>
            <person name="Copeland A."/>
            <person name="Coutinho P.M."/>
            <person name="de Vries R.P."/>
            <person name="Ferreira P."/>
            <person name="Findley K."/>
            <person name="Foster B."/>
            <person name="Gaskell J."/>
            <person name="Glotzer D."/>
            <person name="Gorecki P."/>
            <person name="Heitman J."/>
            <person name="Hesse C."/>
            <person name="Hori C."/>
            <person name="Igarashi K."/>
            <person name="Jurgens J.A."/>
            <person name="Kallen N."/>
            <person name="Kersten P."/>
            <person name="Kohler A."/>
            <person name="Kuees U."/>
            <person name="Kumar T.K.A."/>
            <person name="Kuo A."/>
            <person name="LaButti K."/>
            <person name="Larrondo L.F."/>
            <person name="Lindquist E."/>
            <person name="Ling A."/>
            <person name="Lombard V."/>
            <person name="Lucas S."/>
            <person name="Lundell T."/>
            <person name="Martin R."/>
            <person name="McLaughlin D.J."/>
            <person name="Morgenstern I."/>
            <person name="Morin E."/>
            <person name="Murat C."/>
            <person name="Nagy L.G."/>
            <person name="Nolan M."/>
            <person name="Ohm R.A."/>
            <person name="Patyshakuliyeva A."/>
            <person name="Rokas A."/>
            <person name="Ruiz-Duenas F.J."/>
            <person name="Sabat G."/>
            <person name="Salamov A."/>
            <person name="Samejima M."/>
            <person name="Schmutz J."/>
            <person name="Slot J.C."/>
            <person name="St John F."/>
            <person name="Stenlid J."/>
            <person name="Sun H."/>
            <person name="Sun S."/>
            <person name="Syed K."/>
            <person name="Tsang A."/>
            <person name="Wiebenga A."/>
            <person name="Young D."/>
            <person name="Pisabarro A."/>
            <person name="Eastwood D.C."/>
            <person name="Martin F."/>
            <person name="Cullen D."/>
            <person name="Grigoriev I.V."/>
            <person name="Hibbett D.S."/>
        </authorList>
    </citation>
    <scope>NUCLEOTIDE SEQUENCE [LARGE SCALE GENOMIC DNA]</scope>
    <source>
        <strain evidence="7">RWD-64-598 SS2</strain>
    </source>
</reference>
<dbReference type="PROSITE" id="PS00678">
    <property type="entry name" value="WD_REPEATS_1"/>
    <property type="match status" value="6"/>
</dbReference>
<dbReference type="AlphaFoldDB" id="A0A5M3MB53"/>
<keyword evidence="2" id="KW-0677">Repeat</keyword>
<dbReference type="InterPro" id="IPR036322">
    <property type="entry name" value="WD40_repeat_dom_sf"/>
</dbReference>
<dbReference type="SMART" id="SM00320">
    <property type="entry name" value="WD40"/>
    <property type="match status" value="16"/>
</dbReference>
<dbReference type="SUPFAM" id="SSF46934">
    <property type="entry name" value="UBA-like"/>
    <property type="match status" value="1"/>
</dbReference>
<keyword evidence="7" id="KW-1185">Reference proteome</keyword>
<dbReference type="PRINTS" id="PR00320">
    <property type="entry name" value="GPROTEINBRPT"/>
</dbReference>
<feature type="region of interest" description="Disordered" evidence="4">
    <location>
        <begin position="703"/>
        <end position="737"/>
    </location>
</feature>
<feature type="repeat" description="WD" evidence="3">
    <location>
        <begin position="495"/>
        <end position="536"/>
    </location>
</feature>
<evidence type="ECO:0000313" key="7">
    <source>
        <dbReference type="Proteomes" id="UP000053558"/>
    </source>
</evidence>
<dbReference type="Pfam" id="PF22562">
    <property type="entry name" value="UBA_7"/>
    <property type="match status" value="1"/>
</dbReference>
<dbReference type="InterPro" id="IPR011047">
    <property type="entry name" value="Quinoprotein_ADH-like_sf"/>
</dbReference>
<feature type="domain" description="UBA" evidence="5">
    <location>
        <begin position="1"/>
        <end position="38"/>
    </location>
</feature>
<feature type="repeat" description="WD" evidence="3">
    <location>
        <begin position="453"/>
        <end position="494"/>
    </location>
</feature>
<dbReference type="Gene3D" id="1.10.8.10">
    <property type="entry name" value="DNA helicase RuvA subunit, C-terminal domain"/>
    <property type="match status" value="1"/>
</dbReference>
<dbReference type="RefSeq" id="XP_007773851.1">
    <property type="nucleotide sequence ID" value="XM_007775661.1"/>
</dbReference>
<dbReference type="PANTHER" id="PTHR19848">
    <property type="entry name" value="WD40 REPEAT PROTEIN"/>
    <property type="match status" value="1"/>
</dbReference>
<sequence length="1162" mass="127747">MGFLTVRCQRAQFATGNIGAEAAMEWLFGHMEDPDIDAPLDLGGAAGSAAAGGSAMLVSIGFTQAQARKALGETKSVDELKRLAYMIWEANTGRQLGKPLDGHAASVNAIAYSPDGRHLVSSFDDKSIRIWDTNTHEMVMEPLEGHEDWVTAVQYSPDGAIIASAGSDSYLKLWDANTGKCIASIEHPNPVRSISFSPNGIHIATGCHDSLIRVYNVDRHTLVFEPTWGHRAGVQSVQYSPDGRVIASASEDHTVRLWDALTGTPVCDPLEGHRSCVNGVSFSRDGSRLLSCSDDRSIRVWELDGGDTKLKPLYGHDHGAPGVTCSPDGEHFASFAYESVRIWSMRTLEPVLPKILTSMSKIHKPLAMNAYSQVNAISWFPNGKQVAVATIYDTVGIWDMQKGYEICKPLAGHAGSVEDIDISHSGSLLASASLDKTVRVWEVKHKTFVVKHSLKQPSGVRAVCFTPDEARLASGCQDHNIYIWDVRSGSSLHILNGHTKGVTSLSISADGSLLASASDDKNIRIWDLQSYGVVVELADSGDTLMSVCFSHDGSQVLSGSRKNEGAHNTVNLWDLSRRPGETIFGVRRASQVQCVHFSRDGTKFLGASMEEVNVWDANTRELLQSIQHDNHVGAAAFSPDGTQVVSGTDSGEMSLWDVQTGRLLLPKEDIDEKSPSQRVHRVESTDSIMNMPAIPRRRDFIGQVGAPNSTRHSKKKGNTKAFKPNRRGDGLPDSTFDSAEEKAKSRWINRIIPRWSQHITLPVTVSPGRMNPRNVAASSSSQPRPRERLPDVYSLDSHESGEDEHEQQAVWDLQTYAAVAEPLHSGGKVASVCFSPDGAQLLSGLQRIKEEDNAVNIWDLSRGEPYFGLCKGDQWVNCVHFSSDGTKFLSVVGETLEVWDTNTGELYQSIRHDQTVKTAAFSPDGTEIVSGTMEGDIRLWDVETGSVLLPKVEPQYHHFHLAETDFTPLPPRKAAMRTSARDAVSPSRRVQRADSIESFMNMSAVPRHRAFIAQIEGQDGDRCSRKKTNSRNSRSTRRARRFTNSASASGQEAAEPQRPSNFATRWRSRLAMPVVVSPATMRLRIRAAPSPERNTRRGRAARREEDHSDSDSDGSEHENEGPNGLEETEMKVGCVRAVLSRLNLDRFRGRDRQAEENIEMTA</sequence>
<dbReference type="InterPro" id="IPR015940">
    <property type="entry name" value="UBA"/>
</dbReference>
<dbReference type="PANTHER" id="PTHR19848:SF8">
    <property type="entry name" value="F-BOX AND WD REPEAT DOMAIN CONTAINING 7"/>
    <property type="match status" value="1"/>
</dbReference>
<dbReference type="GeneID" id="19206145"/>
<keyword evidence="1 3" id="KW-0853">WD repeat</keyword>
<feature type="repeat" description="WD" evidence="3">
    <location>
        <begin position="100"/>
        <end position="141"/>
    </location>
</feature>
<dbReference type="InterPro" id="IPR009060">
    <property type="entry name" value="UBA-like_sf"/>
</dbReference>
<dbReference type="Pfam" id="PF00400">
    <property type="entry name" value="WD40"/>
    <property type="match status" value="12"/>
</dbReference>
<evidence type="ECO:0000313" key="6">
    <source>
        <dbReference type="EMBL" id="EIW75845.1"/>
    </source>
</evidence>
<feature type="repeat" description="WD" evidence="3">
    <location>
        <begin position="184"/>
        <end position="225"/>
    </location>
</feature>
<name>A0A5M3MB53_CONPW</name>
<evidence type="ECO:0000256" key="2">
    <source>
        <dbReference type="ARBA" id="ARBA00022737"/>
    </source>
</evidence>
<dbReference type="KEGG" id="cput:CONPUDRAFT_169097"/>
<feature type="repeat" description="WD" evidence="3">
    <location>
        <begin position="270"/>
        <end position="311"/>
    </location>
</feature>
<protein>
    <submittedName>
        <fullName evidence="6">WD40 repeat-like protein</fullName>
    </submittedName>
</protein>
<feature type="region of interest" description="Disordered" evidence="4">
    <location>
        <begin position="764"/>
        <end position="789"/>
    </location>
</feature>
<dbReference type="CDD" id="cd00200">
    <property type="entry name" value="WD40"/>
    <property type="match status" value="2"/>
</dbReference>
<dbReference type="InterPro" id="IPR019775">
    <property type="entry name" value="WD40_repeat_CS"/>
</dbReference>
<feature type="repeat" description="WD" evidence="3">
    <location>
        <begin position="410"/>
        <end position="451"/>
    </location>
</feature>
<feature type="compositionally biased region" description="Basic and acidic residues" evidence="4">
    <location>
        <begin position="1101"/>
        <end position="1120"/>
    </location>
</feature>